<evidence type="ECO:0000256" key="7">
    <source>
        <dbReference type="PROSITE-ProRule" id="PRU01360"/>
    </source>
</evidence>
<keyword evidence="2 7" id="KW-0813">Transport</keyword>
<dbReference type="PROSITE" id="PS52016">
    <property type="entry name" value="TONB_DEPENDENT_REC_3"/>
    <property type="match status" value="1"/>
</dbReference>
<proteinExistence type="inferred from homology"/>
<dbReference type="Proteomes" id="UP000182367">
    <property type="component" value="Unassembled WGS sequence"/>
</dbReference>
<dbReference type="InterPro" id="IPR037066">
    <property type="entry name" value="Plug_dom_sf"/>
</dbReference>
<dbReference type="GO" id="GO:0009279">
    <property type="term" value="C:cell outer membrane"/>
    <property type="evidence" value="ECO:0007669"/>
    <property type="project" value="UniProtKB-SubCell"/>
</dbReference>
<organism evidence="10 12">
    <name type="scientific">Flavobacterium glycines</name>
    <dbReference type="NCBI Taxonomy" id="551990"/>
    <lineage>
        <taxon>Bacteria</taxon>
        <taxon>Pseudomonadati</taxon>
        <taxon>Bacteroidota</taxon>
        <taxon>Flavobacteriia</taxon>
        <taxon>Flavobacteriales</taxon>
        <taxon>Flavobacteriaceae</taxon>
        <taxon>Flavobacterium</taxon>
    </lineage>
</organism>
<dbReference type="Gene3D" id="2.40.170.20">
    <property type="entry name" value="TonB-dependent receptor, beta-barrel domain"/>
    <property type="match status" value="1"/>
</dbReference>
<dbReference type="NCBIfam" id="TIGR04057">
    <property type="entry name" value="SusC_RagA_signa"/>
    <property type="match status" value="1"/>
</dbReference>
<dbReference type="Proteomes" id="UP000093226">
    <property type="component" value="Unassembled WGS sequence"/>
</dbReference>
<dbReference type="FunFam" id="2.170.130.10:FF:000008">
    <property type="entry name" value="SusC/RagA family TonB-linked outer membrane protein"/>
    <property type="match status" value="1"/>
</dbReference>
<dbReference type="InterPro" id="IPR012910">
    <property type="entry name" value="Plug_dom"/>
</dbReference>
<dbReference type="EMBL" id="FNEO01000006">
    <property type="protein sequence ID" value="SDJ75323.1"/>
    <property type="molecule type" value="Genomic_DNA"/>
</dbReference>
<evidence type="ECO:0000313" key="14">
    <source>
        <dbReference type="Proteomes" id="UP000321579"/>
    </source>
</evidence>
<keyword evidence="5 7" id="KW-0472">Membrane</keyword>
<reference evidence="12" key="1">
    <citation type="submission" date="2016-03" db="EMBL/GenBank/DDBJ databases">
        <title>Draft genome sequence of Paenibacillus glacialis DSM 22343.</title>
        <authorList>
            <person name="Shin S.-K."/>
            <person name="Yi H."/>
        </authorList>
    </citation>
    <scope>NUCLEOTIDE SEQUENCE [LARGE SCALE GENOMIC DNA]</scope>
    <source>
        <strain evidence="12">NBRC 105008</strain>
    </source>
</reference>
<dbReference type="RefSeq" id="WP_083189492.1">
    <property type="nucleotide sequence ID" value="NZ_BJVF01000005.1"/>
</dbReference>
<keyword evidence="4 7" id="KW-0812">Transmembrane</keyword>
<evidence type="ECO:0000259" key="8">
    <source>
        <dbReference type="Pfam" id="PF07715"/>
    </source>
</evidence>
<dbReference type="Gene3D" id="2.60.40.1120">
    <property type="entry name" value="Carboxypeptidase-like, regulatory domain"/>
    <property type="match status" value="1"/>
</dbReference>
<dbReference type="InterPro" id="IPR023997">
    <property type="entry name" value="TonB-dep_OMP_SusC/RagA_CS"/>
</dbReference>
<keyword evidence="3 7" id="KW-1134">Transmembrane beta strand</keyword>
<comment type="similarity">
    <text evidence="7">Belongs to the TonB-dependent receptor family.</text>
</comment>
<dbReference type="InterPro" id="IPR036942">
    <property type="entry name" value="Beta-barrel_TonB_sf"/>
</dbReference>
<keyword evidence="6 7" id="KW-0998">Cell outer membrane</keyword>
<evidence type="ECO:0000313" key="10">
    <source>
        <dbReference type="EMBL" id="OCB70401.1"/>
    </source>
</evidence>
<dbReference type="Proteomes" id="UP000321579">
    <property type="component" value="Unassembled WGS sequence"/>
</dbReference>
<dbReference type="SUPFAM" id="SSF49464">
    <property type="entry name" value="Carboxypeptidase regulatory domain-like"/>
    <property type="match status" value="1"/>
</dbReference>
<evidence type="ECO:0000313" key="12">
    <source>
        <dbReference type="Proteomes" id="UP000093226"/>
    </source>
</evidence>
<dbReference type="AlphaFoldDB" id="A0A1B9DL39"/>
<evidence type="ECO:0000256" key="4">
    <source>
        <dbReference type="ARBA" id="ARBA00022692"/>
    </source>
</evidence>
<evidence type="ECO:0000256" key="2">
    <source>
        <dbReference type="ARBA" id="ARBA00022448"/>
    </source>
</evidence>
<keyword evidence="13" id="KW-1185">Reference proteome</keyword>
<evidence type="ECO:0000313" key="9">
    <source>
        <dbReference type="EMBL" id="GEL11552.1"/>
    </source>
</evidence>
<dbReference type="Pfam" id="PF13715">
    <property type="entry name" value="CarbopepD_reg_2"/>
    <property type="match status" value="1"/>
</dbReference>
<evidence type="ECO:0000313" key="11">
    <source>
        <dbReference type="EMBL" id="SDJ75323.1"/>
    </source>
</evidence>
<dbReference type="SUPFAM" id="SSF56935">
    <property type="entry name" value="Porins"/>
    <property type="match status" value="1"/>
</dbReference>
<evidence type="ECO:0000313" key="13">
    <source>
        <dbReference type="Proteomes" id="UP000182367"/>
    </source>
</evidence>
<dbReference type="STRING" id="551990.SAMN05192550_2738"/>
<dbReference type="EMBL" id="BJVF01000005">
    <property type="protein sequence ID" value="GEL11552.1"/>
    <property type="molecule type" value="Genomic_DNA"/>
</dbReference>
<evidence type="ECO:0000256" key="5">
    <source>
        <dbReference type="ARBA" id="ARBA00023136"/>
    </source>
</evidence>
<sequence length="1107" mass="121743">MNTKINNKFYIILLGFLFYLPALGQQITVKGIVKDTKTGIPLPGVSVLIKSTTKGTSTDFDGNYTIKTDAKSILQFSFIGYKTVEIPVNGKTTINASLNEESNQLEEIVVIGYGTAKRKDLTGSIASVTSEEVTRAPVANVAQALQGKLPGVNVVAQDGRPGANISIRVRGGGSISQSNEPLYIVDGFQVSSISSIPGSQIERIDVLKDASATAIYGAQGANGVILVTTKSGKEGKTKVTYDGYTQFNTPTGYLPVMNGYDYIKYNWAYAQAIGDGYANAWEKLWLIGNEFNGSNSAGIDYYKTVKSEDFSKQVYKSSFTHNHDFNITSGNEKTKYVFSVNHIDQEGMKINSSYKRSNVTFKLDQKLGNKITFSLNTRYSQEQNIGNEGTSSGGGSLLTSAYWFRPIAASDVLGESDVTINTQLGDYETLLNDIYSPVKRINDYTDTNIARKLVANTAFSWEITKGLTAKTNLGLTSDWSRRKIWQGAIYQRYVDSQGNKTFAGDASINASEGWNYRWFNTLNYDVQGLGEKHSLSILAGMEVADSHSESTYVFGRRYPVSFDAQRAFANMDSYDHSDTKYGGFSSNIGTPNRSNSYFGRVNYSFLDKYLFTATFRADGSSRFAPTQRWAYFPAGAVAWRISDENFMKNINWISSLKLRTSYGEVGNDGINAGLWKMNWESGGLTGYSLNEVQQLSYVPASTLNNPNLKWETTITRNIGLDFALFNNKLKGTIDVYKNTVKDLLLLRPIAEISGFSAMYDNLGTTSNKGIEISLNGDLIKTKDFNLHGSVNINFNKGNVDKLGEGINSTYSSAWGGINNKPQSGDYVFEVGKPVGLVRGWVYDGWYTTNDFDYNAAGAGTYTLKSGIPDIASGYLATVYGTTGHKPGSQTAYPGVPKYKDLNNDGIINESDTKVIGNMNPKHTGGFNLSGNYKNFDFGFDFNWSYGNDIYNANHLNAYQGNKESGLFRNRLQELAGAYKIYDVINGQITPVVAPADLNALNANTTTFIPFAESTMTSTYAIEDGSFLRLNTFTLGYSLPENILTKIGFSNLRVYGTIYNAFTITSYNGLDPEVNPDSSRNGDYPTPGLDYGSYPRPRSFTLGVNVAF</sequence>
<dbReference type="OrthoDB" id="9768177at2"/>
<feature type="domain" description="TonB-dependent receptor plug" evidence="8">
    <location>
        <begin position="118"/>
        <end position="224"/>
    </location>
</feature>
<dbReference type="Pfam" id="PF07715">
    <property type="entry name" value="Plug"/>
    <property type="match status" value="1"/>
</dbReference>
<evidence type="ECO:0000256" key="1">
    <source>
        <dbReference type="ARBA" id="ARBA00004571"/>
    </source>
</evidence>
<name>A0A1B9DL39_9FLAO</name>
<dbReference type="InterPro" id="IPR023996">
    <property type="entry name" value="TonB-dep_OMP_SusC/RagA"/>
</dbReference>
<gene>
    <name evidence="10" type="ORF">FBGL_12625</name>
    <name evidence="9" type="ORF">FGL01_22910</name>
    <name evidence="11" type="ORF">SAMN05192550_2738</name>
</gene>
<dbReference type="Gene3D" id="2.170.130.10">
    <property type="entry name" value="TonB-dependent receptor, plug domain"/>
    <property type="match status" value="1"/>
</dbReference>
<comment type="caution">
    <text evidence="10">The sequence shown here is derived from an EMBL/GenBank/DDBJ whole genome shotgun (WGS) entry which is preliminary data.</text>
</comment>
<dbReference type="NCBIfam" id="TIGR04056">
    <property type="entry name" value="OMP_RagA_SusC"/>
    <property type="match status" value="1"/>
</dbReference>
<reference evidence="10" key="2">
    <citation type="submission" date="2016-03" db="EMBL/GenBank/DDBJ databases">
        <authorList>
            <person name="Ploux O."/>
        </authorList>
    </citation>
    <scope>NUCLEOTIDE SEQUENCE</scope>
    <source>
        <strain evidence="10">NBRC 105008</strain>
    </source>
</reference>
<evidence type="ECO:0000256" key="6">
    <source>
        <dbReference type="ARBA" id="ARBA00023237"/>
    </source>
</evidence>
<dbReference type="InterPro" id="IPR039426">
    <property type="entry name" value="TonB-dep_rcpt-like"/>
</dbReference>
<comment type="subcellular location">
    <subcellularLocation>
        <location evidence="1 7">Cell outer membrane</location>
        <topology evidence="1 7">Multi-pass membrane protein</topology>
    </subcellularLocation>
</comment>
<dbReference type="InterPro" id="IPR008969">
    <property type="entry name" value="CarboxyPept-like_regulatory"/>
</dbReference>
<evidence type="ECO:0000256" key="3">
    <source>
        <dbReference type="ARBA" id="ARBA00022452"/>
    </source>
</evidence>
<protein>
    <submittedName>
        <fullName evidence="9">SusC/RagA family TonB-linked outer membrane protein</fullName>
    </submittedName>
    <submittedName>
        <fullName evidence="11">TonB-linked outer membrane protein, SusC/RagA family</fullName>
    </submittedName>
</protein>
<reference evidence="9 14" key="4">
    <citation type="submission" date="2019-07" db="EMBL/GenBank/DDBJ databases">
        <title>Whole genome shotgun sequence of Flavobacterium glycines NBRC 105008.</title>
        <authorList>
            <person name="Hosoyama A."/>
            <person name="Uohara A."/>
            <person name="Ohji S."/>
            <person name="Ichikawa N."/>
        </authorList>
    </citation>
    <scope>NUCLEOTIDE SEQUENCE [LARGE SCALE GENOMIC DNA]</scope>
    <source>
        <strain evidence="9 14">NBRC 105008</strain>
    </source>
</reference>
<accession>A0A1B9DL39</accession>
<reference evidence="11 13" key="3">
    <citation type="submission" date="2016-10" db="EMBL/GenBank/DDBJ databases">
        <authorList>
            <person name="Varghese N."/>
            <person name="Submissions S."/>
        </authorList>
    </citation>
    <scope>NUCLEOTIDE SEQUENCE [LARGE SCALE GENOMIC DNA]</scope>
    <source>
        <strain evidence="11 13">Gm-149</strain>
    </source>
</reference>
<dbReference type="EMBL" id="LVEO01000022">
    <property type="protein sequence ID" value="OCB70401.1"/>
    <property type="molecule type" value="Genomic_DNA"/>
</dbReference>